<dbReference type="InterPro" id="IPR056924">
    <property type="entry name" value="SH3_Tf2-1"/>
</dbReference>
<proteinExistence type="predicted"/>
<organism evidence="2 3">
    <name type="scientific">Coregonus suidteri</name>
    <dbReference type="NCBI Taxonomy" id="861788"/>
    <lineage>
        <taxon>Eukaryota</taxon>
        <taxon>Metazoa</taxon>
        <taxon>Chordata</taxon>
        <taxon>Craniata</taxon>
        <taxon>Vertebrata</taxon>
        <taxon>Euteleostomi</taxon>
        <taxon>Actinopterygii</taxon>
        <taxon>Neopterygii</taxon>
        <taxon>Teleostei</taxon>
        <taxon>Protacanthopterygii</taxon>
        <taxon>Salmoniformes</taxon>
        <taxon>Salmonidae</taxon>
        <taxon>Coregoninae</taxon>
        <taxon>Coregonus</taxon>
    </lineage>
</organism>
<gene>
    <name evidence="2" type="ORF">J4Q44_G00225100</name>
</gene>
<name>A0AAN8LF84_9TELE</name>
<accession>A0AAN8LF84</accession>
<feature type="domain" description="Tf2-1-like SH3-like" evidence="1">
    <location>
        <begin position="60"/>
        <end position="106"/>
    </location>
</feature>
<dbReference type="EMBL" id="JAGTTL010000020">
    <property type="protein sequence ID" value="KAK6307362.1"/>
    <property type="molecule type" value="Genomic_DNA"/>
</dbReference>
<reference evidence="2 3" key="1">
    <citation type="submission" date="2021-04" db="EMBL/GenBank/DDBJ databases">
        <authorList>
            <person name="De Guttry C."/>
            <person name="Zahm M."/>
            <person name="Klopp C."/>
            <person name="Cabau C."/>
            <person name="Louis A."/>
            <person name="Berthelot C."/>
            <person name="Parey E."/>
            <person name="Roest Crollius H."/>
            <person name="Montfort J."/>
            <person name="Robinson-Rechavi M."/>
            <person name="Bucao C."/>
            <person name="Bouchez O."/>
            <person name="Gislard M."/>
            <person name="Lluch J."/>
            <person name="Milhes M."/>
            <person name="Lampietro C."/>
            <person name="Lopez Roques C."/>
            <person name="Donnadieu C."/>
            <person name="Braasch I."/>
            <person name="Desvignes T."/>
            <person name="Postlethwait J."/>
            <person name="Bobe J."/>
            <person name="Wedekind C."/>
            <person name="Guiguen Y."/>
        </authorList>
    </citation>
    <scope>NUCLEOTIDE SEQUENCE [LARGE SCALE GENOMIC DNA]</scope>
    <source>
        <strain evidence="2">Cs_M1</strain>
        <tissue evidence="2">Blood</tissue>
    </source>
</reference>
<dbReference type="Proteomes" id="UP001356427">
    <property type="component" value="Unassembled WGS sequence"/>
</dbReference>
<evidence type="ECO:0000313" key="3">
    <source>
        <dbReference type="Proteomes" id="UP001356427"/>
    </source>
</evidence>
<comment type="caution">
    <text evidence="2">The sequence shown here is derived from an EMBL/GenBank/DDBJ whole genome shotgun (WGS) entry which is preliminary data.</text>
</comment>
<sequence>MQTCPALAPPSQTDAPAVDEWFFRTGQVWDAAHVRLQRAISRQKDQADHHRSEVPVFQLGDRVWLSTLNLPLRLPCKKLSPGFAGPFKVLQRINEVSYRLLLPPHYLLFMCLSSGRWFLVLWRTPSPGVRPLHPWTLTGVRSML</sequence>
<dbReference type="Pfam" id="PF24626">
    <property type="entry name" value="SH3_Tf2-1"/>
    <property type="match status" value="1"/>
</dbReference>
<evidence type="ECO:0000259" key="1">
    <source>
        <dbReference type="Pfam" id="PF24626"/>
    </source>
</evidence>
<keyword evidence="3" id="KW-1185">Reference proteome</keyword>
<evidence type="ECO:0000313" key="2">
    <source>
        <dbReference type="EMBL" id="KAK6307362.1"/>
    </source>
</evidence>
<protein>
    <recommendedName>
        <fullName evidence="1">Tf2-1-like SH3-like domain-containing protein</fullName>
    </recommendedName>
</protein>
<dbReference type="AlphaFoldDB" id="A0AAN8LF84"/>